<accession>A0AAW2W8P1</accession>
<evidence type="ECO:0000256" key="3">
    <source>
        <dbReference type="ARBA" id="ARBA00022833"/>
    </source>
</evidence>
<gene>
    <name evidence="7" type="ORF">Slati_2305200</name>
</gene>
<dbReference type="Pfam" id="PF04434">
    <property type="entry name" value="SWIM"/>
    <property type="match status" value="1"/>
</dbReference>
<name>A0AAW2W8P1_9LAMI</name>
<reference evidence="7" key="1">
    <citation type="submission" date="2020-06" db="EMBL/GenBank/DDBJ databases">
        <authorList>
            <person name="Li T."/>
            <person name="Hu X."/>
            <person name="Zhang T."/>
            <person name="Song X."/>
            <person name="Zhang H."/>
            <person name="Dai N."/>
            <person name="Sheng W."/>
            <person name="Hou X."/>
            <person name="Wei L."/>
        </authorList>
    </citation>
    <scope>NUCLEOTIDE SEQUENCE</scope>
    <source>
        <strain evidence="7">KEN1</strain>
        <tissue evidence="7">Leaf</tissue>
    </source>
</reference>
<evidence type="ECO:0000256" key="5">
    <source>
        <dbReference type="SAM" id="MobiDB-lite"/>
    </source>
</evidence>
<protein>
    <recommendedName>
        <fullName evidence="6">SWIM-type domain-containing protein</fullName>
    </recommendedName>
</protein>
<dbReference type="EMBL" id="JACGWN010000008">
    <property type="protein sequence ID" value="KAL0438222.1"/>
    <property type="molecule type" value="Genomic_DNA"/>
</dbReference>
<feature type="region of interest" description="Disordered" evidence="5">
    <location>
        <begin position="316"/>
        <end position="366"/>
    </location>
</feature>
<proteinExistence type="predicted"/>
<keyword evidence="2 4" id="KW-0863">Zinc-finger</keyword>
<evidence type="ECO:0000256" key="2">
    <source>
        <dbReference type="ARBA" id="ARBA00022771"/>
    </source>
</evidence>
<dbReference type="InterPro" id="IPR018289">
    <property type="entry name" value="MULE_transposase_dom"/>
</dbReference>
<dbReference type="Pfam" id="PF10551">
    <property type="entry name" value="MULE"/>
    <property type="match status" value="1"/>
</dbReference>
<dbReference type="AlphaFoldDB" id="A0AAW2W8P1"/>
<dbReference type="PANTHER" id="PTHR31973:SF195">
    <property type="entry name" value="MUDR FAMILY TRANSPOSASE"/>
    <property type="match status" value="1"/>
</dbReference>
<dbReference type="PROSITE" id="PS50966">
    <property type="entry name" value="ZF_SWIM"/>
    <property type="match status" value="1"/>
</dbReference>
<dbReference type="SMART" id="SM00575">
    <property type="entry name" value="ZnF_PMZ"/>
    <property type="match status" value="1"/>
</dbReference>
<organism evidence="7">
    <name type="scientific">Sesamum latifolium</name>
    <dbReference type="NCBI Taxonomy" id="2727402"/>
    <lineage>
        <taxon>Eukaryota</taxon>
        <taxon>Viridiplantae</taxon>
        <taxon>Streptophyta</taxon>
        <taxon>Embryophyta</taxon>
        <taxon>Tracheophyta</taxon>
        <taxon>Spermatophyta</taxon>
        <taxon>Magnoliopsida</taxon>
        <taxon>eudicotyledons</taxon>
        <taxon>Gunneridae</taxon>
        <taxon>Pentapetalae</taxon>
        <taxon>asterids</taxon>
        <taxon>lamiids</taxon>
        <taxon>Lamiales</taxon>
        <taxon>Pedaliaceae</taxon>
        <taxon>Sesamum</taxon>
    </lineage>
</organism>
<dbReference type="InterPro" id="IPR007527">
    <property type="entry name" value="Znf_SWIM"/>
</dbReference>
<evidence type="ECO:0000256" key="1">
    <source>
        <dbReference type="ARBA" id="ARBA00022723"/>
    </source>
</evidence>
<keyword evidence="1" id="KW-0479">Metal-binding</keyword>
<evidence type="ECO:0000259" key="6">
    <source>
        <dbReference type="PROSITE" id="PS50966"/>
    </source>
</evidence>
<evidence type="ECO:0000313" key="7">
    <source>
        <dbReference type="EMBL" id="KAL0438222.1"/>
    </source>
</evidence>
<feature type="compositionally biased region" description="Low complexity" evidence="5">
    <location>
        <begin position="346"/>
        <end position="357"/>
    </location>
</feature>
<evidence type="ECO:0000256" key="4">
    <source>
        <dbReference type="PROSITE-ProRule" id="PRU00325"/>
    </source>
</evidence>
<comment type="caution">
    <text evidence="7">The sequence shown here is derived from an EMBL/GenBank/DDBJ whole genome shotgun (WGS) entry which is preliminary data.</text>
</comment>
<reference evidence="7" key="2">
    <citation type="journal article" date="2024" name="Plant">
        <title>Genomic evolution and insights into agronomic trait innovations of Sesamum species.</title>
        <authorList>
            <person name="Miao H."/>
            <person name="Wang L."/>
            <person name="Qu L."/>
            <person name="Liu H."/>
            <person name="Sun Y."/>
            <person name="Le M."/>
            <person name="Wang Q."/>
            <person name="Wei S."/>
            <person name="Zheng Y."/>
            <person name="Lin W."/>
            <person name="Duan Y."/>
            <person name="Cao H."/>
            <person name="Xiong S."/>
            <person name="Wang X."/>
            <person name="Wei L."/>
            <person name="Li C."/>
            <person name="Ma Q."/>
            <person name="Ju M."/>
            <person name="Zhao R."/>
            <person name="Li G."/>
            <person name="Mu C."/>
            <person name="Tian Q."/>
            <person name="Mei H."/>
            <person name="Zhang T."/>
            <person name="Gao T."/>
            <person name="Zhang H."/>
        </authorList>
    </citation>
    <scope>NUCLEOTIDE SEQUENCE</scope>
    <source>
        <strain evidence="7">KEN1</strain>
    </source>
</reference>
<dbReference type="PANTHER" id="PTHR31973">
    <property type="entry name" value="POLYPROTEIN, PUTATIVE-RELATED"/>
    <property type="match status" value="1"/>
</dbReference>
<feature type="compositionally biased region" description="Basic and acidic residues" evidence="5">
    <location>
        <begin position="334"/>
        <end position="345"/>
    </location>
</feature>
<feature type="domain" description="SWIM-type" evidence="6">
    <location>
        <begin position="240"/>
        <end position="272"/>
    </location>
</feature>
<dbReference type="InterPro" id="IPR006564">
    <property type="entry name" value="Znf_PMZ"/>
</dbReference>
<sequence length="366" mass="42374">MDENQQVLPLAFAIVDDESHASWKWFLQQLSRHVIRGRRGVCLISDRHAGITKAVNESPEFMPPHGVHKYCLRYVCSNFNSHHKNVVLKDLCWRAGSEYQIRKFNQIMEEIKSQKLEAFTFLDRINKEKWTASHDGGWRCGILTTNMSECINGVLKGVRRLPVTAIVEMTLKRTAHYFRERAIKSGVMLSNSQLWTDFAKKKFTHWGEKSINHTVTKYNHLQQSTSVVTKRQQGPGLNTHVVKLANRECSCGKWNQFGIPCSHTQKVCAAYNISAASMVKEYYDVMAYKNTYSGIFEPLQLEDYWDVPNFELVHDPTIRTSTRPGRNKTSRIPNEMDWRQMRERQQAQQRGESSRQSNVPLPGRPE</sequence>
<keyword evidence="3" id="KW-0862">Zinc</keyword>
<dbReference type="GO" id="GO:0008270">
    <property type="term" value="F:zinc ion binding"/>
    <property type="evidence" value="ECO:0007669"/>
    <property type="project" value="UniProtKB-KW"/>
</dbReference>